<protein>
    <recommendedName>
        <fullName evidence="2">DUF7344 domain-containing protein</fullName>
    </recommendedName>
</protein>
<gene>
    <name evidence="3" type="ORF">ACFQGH_03135</name>
</gene>
<dbReference type="Proteomes" id="UP001596312">
    <property type="component" value="Unassembled WGS sequence"/>
</dbReference>
<dbReference type="Pfam" id="PF24035">
    <property type="entry name" value="DUF7344"/>
    <property type="match status" value="1"/>
</dbReference>
<dbReference type="AlphaFoldDB" id="A0ABD5UYH6"/>
<evidence type="ECO:0000313" key="4">
    <source>
        <dbReference type="Proteomes" id="UP001596312"/>
    </source>
</evidence>
<keyword evidence="4" id="KW-1185">Reference proteome</keyword>
<feature type="transmembrane region" description="Helical" evidence="1">
    <location>
        <begin position="145"/>
        <end position="162"/>
    </location>
</feature>
<dbReference type="InterPro" id="IPR055768">
    <property type="entry name" value="DUF7344"/>
</dbReference>
<keyword evidence="1" id="KW-0472">Membrane</keyword>
<accession>A0ABD5UYH6</accession>
<evidence type="ECO:0000256" key="1">
    <source>
        <dbReference type="SAM" id="Phobius"/>
    </source>
</evidence>
<keyword evidence="1" id="KW-0812">Transmembrane</keyword>
<name>A0ABD5UYH6_9EURY</name>
<evidence type="ECO:0000259" key="2">
    <source>
        <dbReference type="Pfam" id="PF24035"/>
    </source>
</evidence>
<comment type="caution">
    <text evidence="3">The sequence shown here is derived from an EMBL/GenBank/DDBJ whole genome shotgun (WGS) entry which is preliminary data.</text>
</comment>
<proteinExistence type="predicted"/>
<sequence length="165" mass="17852">MSEGESSLTEGEIHDILRNDRRRAVIEFLFEHDRRATIRELSEHIAALESGEEPPPRNIRQSVYVSLHQTHLPKLEGLGVVDYDTDSKDVELRDQAEFVAAYMGQTDAGTSDSITIGYIGLGTFGLLLAAVGAVTGSILGIDTGLWVLPVFAAVVALGGYQLRGA</sequence>
<dbReference type="RefSeq" id="WP_340602700.1">
    <property type="nucleotide sequence ID" value="NZ_JBBMXV010000001.1"/>
</dbReference>
<organism evidence="3 4">
    <name type="scientific">Halalkalicoccus tibetensis</name>
    <dbReference type="NCBI Taxonomy" id="175632"/>
    <lineage>
        <taxon>Archaea</taxon>
        <taxon>Methanobacteriati</taxon>
        <taxon>Methanobacteriota</taxon>
        <taxon>Stenosarchaea group</taxon>
        <taxon>Halobacteria</taxon>
        <taxon>Halobacteriales</taxon>
        <taxon>Halococcaceae</taxon>
        <taxon>Halalkalicoccus</taxon>
    </lineage>
</organism>
<keyword evidence="1" id="KW-1133">Transmembrane helix</keyword>
<evidence type="ECO:0000313" key="3">
    <source>
        <dbReference type="EMBL" id="MFC6904190.1"/>
    </source>
</evidence>
<reference evidence="3 4" key="1">
    <citation type="journal article" date="2019" name="Int. J. Syst. Evol. Microbiol.">
        <title>The Global Catalogue of Microorganisms (GCM) 10K type strain sequencing project: providing services to taxonomists for standard genome sequencing and annotation.</title>
        <authorList>
            <consortium name="The Broad Institute Genomics Platform"/>
            <consortium name="The Broad Institute Genome Sequencing Center for Infectious Disease"/>
            <person name="Wu L."/>
            <person name="Ma J."/>
        </authorList>
    </citation>
    <scope>NUCLEOTIDE SEQUENCE [LARGE SCALE GENOMIC DNA]</scope>
    <source>
        <strain evidence="3 4">CGMCC 1.3240</strain>
    </source>
</reference>
<dbReference type="EMBL" id="JBHSXQ010000001">
    <property type="protein sequence ID" value="MFC6904190.1"/>
    <property type="molecule type" value="Genomic_DNA"/>
</dbReference>
<feature type="transmembrane region" description="Helical" evidence="1">
    <location>
        <begin position="118"/>
        <end position="139"/>
    </location>
</feature>
<feature type="domain" description="DUF7344" evidence="2">
    <location>
        <begin position="14"/>
        <end position="91"/>
    </location>
</feature>